<keyword evidence="3 8" id="KW-0418">Kinase</keyword>
<evidence type="ECO:0000256" key="3">
    <source>
        <dbReference type="ARBA" id="ARBA00022777"/>
    </source>
</evidence>
<dbReference type="RefSeq" id="WP_114380865.1">
    <property type="nucleotide sequence ID" value="NZ_QPJD01000008.1"/>
</dbReference>
<organism evidence="8 9">
    <name type="scientific">Paenibacillus prosopidis</name>
    <dbReference type="NCBI Taxonomy" id="630520"/>
    <lineage>
        <taxon>Bacteria</taxon>
        <taxon>Bacillati</taxon>
        <taxon>Bacillota</taxon>
        <taxon>Bacilli</taxon>
        <taxon>Bacillales</taxon>
        <taxon>Paenibacillaceae</taxon>
        <taxon>Paenibacillus</taxon>
    </lineage>
</organism>
<dbReference type="PANTHER" id="PTHR34220:SF7">
    <property type="entry name" value="SENSOR HISTIDINE KINASE YPDA"/>
    <property type="match status" value="1"/>
</dbReference>
<dbReference type="AlphaFoldDB" id="A0A368VZT4"/>
<name>A0A368VZT4_9BACL</name>
<dbReference type="SUPFAM" id="SSF55874">
    <property type="entry name" value="ATPase domain of HSP90 chaperone/DNA topoisomerase II/histidine kinase"/>
    <property type="match status" value="1"/>
</dbReference>
<dbReference type="OrthoDB" id="1729609at2"/>
<dbReference type="Gene3D" id="3.30.565.10">
    <property type="entry name" value="Histidine kinase-like ATPase, C-terminal domain"/>
    <property type="match status" value="1"/>
</dbReference>
<evidence type="ECO:0000256" key="4">
    <source>
        <dbReference type="ARBA" id="ARBA00022840"/>
    </source>
</evidence>
<dbReference type="Gene3D" id="3.30.450.20">
    <property type="entry name" value="PAS domain"/>
    <property type="match status" value="1"/>
</dbReference>
<dbReference type="GO" id="GO:0016020">
    <property type="term" value="C:membrane"/>
    <property type="evidence" value="ECO:0007669"/>
    <property type="project" value="InterPro"/>
</dbReference>
<dbReference type="EMBL" id="QPJD01000008">
    <property type="protein sequence ID" value="RCW47525.1"/>
    <property type="molecule type" value="Genomic_DNA"/>
</dbReference>
<feature type="transmembrane region" description="Helical" evidence="6">
    <location>
        <begin position="12"/>
        <end position="34"/>
    </location>
</feature>
<dbReference type="PANTHER" id="PTHR34220">
    <property type="entry name" value="SENSOR HISTIDINE KINASE YPDA"/>
    <property type="match status" value="1"/>
</dbReference>
<dbReference type="Pfam" id="PF02518">
    <property type="entry name" value="HATPase_c"/>
    <property type="match status" value="1"/>
</dbReference>
<dbReference type="PROSITE" id="PS50109">
    <property type="entry name" value="HIS_KIN"/>
    <property type="match status" value="1"/>
</dbReference>
<keyword evidence="2" id="KW-0547">Nucleotide-binding</keyword>
<keyword evidence="5" id="KW-0902">Two-component regulatory system</keyword>
<gene>
    <name evidence="8" type="ORF">DFP97_108140</name>
</gene>
<dbReference type="InterPro" id="IPR010559">
    <property type="entry name" value="Sig_transdc_His_kin_internal"/>
</dbReference>
<evidence type="ECO:0000256" key="2">
    <source>
        <dbReference type="ARBA" id="ARBA00022741"/>
    </source>
</evidence>
<keyword evidence="6" id="KW-0812">Transmembrane</keyword>
<dbReference type="GO" id="GO:0005524">
    <property type="term" value="F:ATP binding"/>
    <property type="evidence" value="ECO:0007669"/>
    <property type="project" value="UniProtKB-KW"/>
</dbReference>
<keyword evidence="6" id="KW-1133">Transmembrane helix</keyword>
<reference evidence="8 9" key="1">
    <citation type="submission" date="2018-07" db="EMBL/GenBank/DDBJ databases">
        <title>Genomic Encyclopedia of Type Strains, Phase III (KMG-III): the genomes of soil and plant-associated and newly described type strains.</title>
        <authorList>
            <person name="Whitman W."/>
        </authorList>
    </citation>
    <scope>NUCLEOTIDE SEQUENCE [LARGE SCALE GENOMIC DNA]</scope>
    <source>
        <strain evidence="8 9">CECT 7506</strain>
    </source>
</reference>
<proteinExistence type="predicted"/>
<keyword evidence="4" id="KW-0067">ATP-binding</keyword>
<dbReference type="InterPro" id="IPR003594">
    <property type="entry name" value="HATPase_dom"/>
</dbReference>
<dbReference type="Proteomes" id="UP000252415">
    <property type="component" value="Unassembled WGS sequence"/>
</dbReference>
<evidence type="ECO:0000256" key="1">
    <source>
        <dbReference type="ARBA" id="ARBA00022679"/>
    </source>
</evidence>
<evidence type="ECO:0000313" key="8">
    <source>
        <dbReference type="EMBL" id="RCW47525.1"/>
    </source>
</evidence>
<dbReference type="InterPro" id="IPR005467">
    <property type="entry name" value="His_kinase_dom"/>
</dbReference>
<protein>
    <submittedName>
        <fullName evidence="8">Two-component system sensor histidine kinase YesM</fullName>
    </submittedName>
</protein>
<comment type="caution">
    <text evidence="8">The sequence shown here is derived from an EMBL/GenBank/DDBJ whole genome shotgun (WGS) entry which is preliminary data.</text>
</comment>
<feature type="domain" description="Histidine kinase" evidence="7">
    <location>
        <begin position="412"/>
        <end position="588"/>
    </location>
</feature>
<dbReference type="Pfam" id="PF06580">
    <property type="entry name" value="His_kinase"/>
    <property type="match status" value="1"/>
</dbReference>
<keyword evidence="9" id="KW-1185">Reference proteome</keyword>
<accession>A0A368VZT4</accession>
<dbReference type="GO" id="GO:0000155">
    <property type="term" value="F:phosphorelay sensor kinase activity"/>
    <property type="evidence" value="ECO:0007669"/>
    <property type="project" value="InterPro"/>
</dbReference>
<evidence type="ECO:0000313" key="9">
    <source>
        <dbReference type="Proteomes" id="UP000252415"/>
    </source>
</evidence>
<keyword evidence="1" id="KW-0808">Transferase</keyword>
<keyword evidence="6" id="KW-0472">Membrane</keyword>
<feature type="transmembrane region" description="Helical" evidence="6">
    <location>
        <begin position="294"/>
        <end position="313"/>
    </location>
</feature>
<dbReference type="InterPro" id="IPR036890">
    <property type="entry name" value="HATPase_C_sf"/>
</dbReference>
<evidence type="ECO:0000256" key="5">
    <source>
        <dbReference type="ARBA" id="ARBA00023012"/>
    </source>
</evidence>
<sequence>MKTIHTFFIKNFVSVILPMFIPILVLGGLFNLIIENYIKDAIVANNSSMLRQAKDNVELIFNELDAISLYFITNPTINHNMNRVLRSPVLESGDITLFDTVRDFIDAPANARPYIDSIYMYIPNDYGRYYNSKNGIDYLSTSHDVSWRQSIDLHENDMMWAESRTVKEFSFQPPNKVITLYRKLSQVPNSGVLILNISTDYIEKQLDHLKVLPEQQIFILDQNNQLMTSRTQLVDFTNKQFEEIALNKESFFTIRSANDPSLVSKLHSDKYGWSFVMVTSQESLYKVPNYLTKLTFFLLIACFIAGTLLAYILTRNNYRNVKSILNIIHSAKYGTELSLVEEKPYNVYNYIIQNVLRTFVEHNYLTVQLSERKYRNEVLELKTLQAQINPHFLFNTLQTIYWKVISLTGKPNEANVMLEHLSDILKYALDVPIQLIRLEEELQYTRSYIEILKYRYSDKFKVIWDLEEDLLDYRVNKLILQPLVENALYHGIKNKKDPGIIKIRIRAKGRKLLIAVIDNGIGISPDHLKQIRDRLQFSSANADEDQPHIGLYNTYKRIKIQFGTDSRFIIKAKERFGTKIEITLPLFDHETVGYFSK</sequence>
<dbReference type="InterPro" id="IPR050640">
    <property type="entry name" value="Bact_2-comp_sensor_kinase"/>
</dbReference>
<evidence type="ECO:0000259" key="7">
    <source>
        <dbReference type="PROSITE" id="PS50109"/>
    </source>
</evidence>
<evidence type="ECO:0000256" key="6">
    <source>
        <dbReference type="SAM" id="Phobius"/>
    </source>
</evidence>
<dbReference type="SMART" id="SM00387">
    <property type="entry name" value="HATPase_c"/>
    <property type="match status" value="1"/>
</dbReference>